<dbReference type="AlphaFoldDB" id="A0A0D0ATH5"/>
<name>A0A0D0ATH5_9AGAM</name>
<protein>
    <submittedName>
        <fullName evidence="1">Uncharacterized protein</fullName>
    </submittedName>
</protein>
<dbReference type="InParanoid" id="A0A0D0ATH5"/>
<reference evidence="2" key="2">
    <citation type="submission" date="2015-01" db="EMBL/GenBank/DDBJ databases">
        <title>Evolutionary Origins and Diversification of the Mycorrhizal Mutualists.</title>
        <authorList>
            <consortium name="DOE Joint Genome Institute"/>
            <consortium name="Mycorrhizal Genomics Consortium"/>
            <person name="Kohler A."/>
            <person name="Kuo A."/>
            <person name="Nagy L.G."/>
            <person name="Floudas D."/>
            <person name="Copeland A."/>
            <person name="Barry K.W."/>
            <person name="Cichocki N."/>
            <person name="Veneault-Fourrey C."/>
            <person name="LaButti K."/>
            <person name="Lindquist E.A."/>
            <person name="Lipzen A."/>
            <person name="Lundell T."/>
            <person name="Morin E."/>
            <person name="Murat C."/>
            <person name="Riley R."/>
            <person name="Ohm R."/>
            <person name="Sun H."/>
            <person name="Tunlid A."/>
            <person name="Henrissat B."/>
            <person name="Grigoriev I.V."/>
            <person name="Hibbett D.S."/>
            <person name="Martin F."/>
        </authorList>
    </citation>
    <scope>NUCLEOTIDE SEQUENCE [LARGE SCALE GENOMIC DNA]</scope>
    <source>
        <strain evidence="2">UH-Slu-Lm8-n1</strain>
    </source>
</reference>
<organism evidence="1 2">
    <name type="scientific">Suillus luteus UH-Slu-Lm8-n1</name>
    <dbReference type="NCBI Taxonomy" id="930992"/>
    <lineage>
        <taxon>Eukaryota</taxon>
        <taxon>Fungi</taxon>
        <taxon>Dikarya</taxon>
        <taxon>Basidiomycota</taxon>
        <taxon>Agaricomycotina</taxon>
        <taxon>Agaricomycetes</taxon>
        <taxon>Agaricomycetidae</taxon>
        <taxon>Boletales</taxon>
        <taxon>Suillineae</taxon>
        <taxon>Suillaceae</taxon>
        <taxon>Suillus</taxon>
    </lineage>
</organism>
<evidence type="ECO:0000313" key="2">
    <source>
        <dbReference type="Proteomes" id="UP000054485"/>
    </source>
</evidence>
<accession>A0A0D0ATH5</accession>
<keyword evidence="2" id="KW-1185">Reference proteome</keyword>
<sequence length="193" mass="21648">MARAHQALSDHRTLNLSSYRFAHINTSSVPQSPNYAPAHMEFLPPFLVLGPFIVSGRIYVSLTFVIEVLSCVAHHCVIYISKFESPSMSAVTRLFSFSANSTVDASAVFLKCHPRHLEPHTTLAVSIPIRRWAPRSDALARTRRISRSIASLNSHESLPQTPPVARVHGAWTWHRSSHPHLHCLFFAGHRTRS</sequence>
<proteinExistence type="predicted"/>
<evidence type="ECO:0000313" key="1">
    <source>
        <dbReference type="EMBL" id="KIK41294.1"/>
    </source>
</evidence>
<gene>
    <name evidence="1" type="ORF">CY34DRAFT_218519</name>
</gene>
<dbReference type="EMBL" id="KN835273">
    <property type="protein sequence ID" value="KIK41294.1"/>
    <property type="molecule type" value="Genomic_DNA"/>
</dbReference>
<reference evidence="1 2" key="1">
    <citation type="submission" date="2014-04" db="EMBL/GenBank/DDBJ databases">
        <authorList>
            <consortium name="DOE Joint Genome Institute"/>
            <person name="Kuo A."/>
            <person name="Ruytinx J."/>
            <person name="Rineau F."/>
            <person name="Colpaert J."/>
            <person name="Kohler A."/>
            <person name="Nagy L.G."/>
            <person name="Floudas D."/>
            <person name="Copeland A."/>
            <person name="Barry K.W."/>
            <person name="Cichocki N."/>
            <person name="Veneault-Fourrey C."/>
            <person name="LaButti K."/>
            <person name="Lindquist E.A."/>
            <person name="Lipzen A."/>
            <person name="Lundell T."/>
            <person name="Morin E."/>
            <person name="Murat C."/>
            <person name="Sun H."/>
            <person name="Tunlid A."/>
            <person name="Henrissat B."/>
            <person name="Grigoriev I.V."/>
            <person name="Hibbett D.S."/>
            <person name="Martin F."/>
            <person name="Nordberg H.P."/>
            <person name="Cantor M.N."/>
            <person name="Hua S.X."/>
        </authorList>
    </citation>
    <scope>NUCLEOTIDE SEQUENCE [LARGE SCALE GENOMIC DNA]</scope>
    <source>
        <strain evidence="1 2">UH-Slu-Lm8-n1</strain>
    </source>
</reference>
<dbReference type="Proteomes" id="UP000054485">
    <property type="component" value="Unassembled WGS sequence"/>
</dbReference>
<dbReference type="HOGENOM" id="CLU_1409652_0_0_1"/>